<sequence length="305" mass="34153">MIERIHLAILRELARQGSVTAAATALHLTQSALSHSIKKLEQQAGTALWDKDGRSVRLTQAGSYLLSQAERLLPQFERLEQKLQQFASNEAGTLHIGMECHPCYQWLLQVVKPFLAAAPGMDIDVRQQFQFGGMAALFNQEIDLLITPDPIRKAAIEFEAVFPYELVLVVSKQHPLSQQQQVSAAQLSKERLLTYPVELSRLDIFQQFLLPAQCLPRQHKTLEDTDIILQMVAADRGVTALPDWLARQYASKLPLSLLRLGERGIQKHIYVGCRQQERQNTPIATFIQLAKGAVAPVATPVPDPR</sequence>
<feature type="domain" description="HTH lysR-type" evidence="5">
    <location>
        <begin position="1"/>
        <end position="59"/>
    </location>
</feature>
<dbReference type="FunFam" id="1.10.10.10:FF:000001">
    <property type="entry name" value="LysR family transcriptional regulator"/>
    <property type="match status" value="1"/>
</dbReference>
<evidence type="ECO:0000313" key="7">
    <source>
        <dbReference type="Proteomes" id="UP000012046"/>
    </source>
</evidence>
<evidence type="ECO:0000256" key="3">
    <source>
        <dbReference type="ARBA" id="ARBA00023125"/>
    </source>
</evidence>
<name>H3ZI51_9ALTE</name>
<dbReference type="eggNOG" id="COG0583">
    <property type="taxonomic scope" value="Bacteria"/>
</dbReference>
<organism evidence="6 7">
    <name type="scientific">Alishewanella jeotgali KCTC 22429</name>
    <dbReference type="NCBI Taxonomy" id="1129374"/>
    <lineage>
        <taxon>Bacteria</taxon>
        <taxon>Pseudomonadati</taxon>
        <taxon>Pseudomonadota</taxon>
        <taxon>Gammaproteobacteria</taxon>
        <taxon>Alteromonadales</taxon>
        <taxon>Alteromonadaceae</taxon>
        <taxon>Alishewanella</taxon>
    </lineage>
</organism>
<dbReference type="Pfam" id="PF00126">
    <property type="entry name" value="HTH_1"/>
    <property type="match status" value="1"/>
</dbReference>
<dbReference type="InterPro" id="IPR036388">
    <property type="entry name" value="WH-like_DNA-bd_sf"/>
</dbReference>
<dbReference type="GO" id="GO:0003700">
    <property type="term" value="F:DNA-binding transcription factor activity"/>
    <property type="evidence" value="ECO:0007669"/>
    <property type="project" value="InterPro"/>
</dbReference>
<accession>H3ZI51</accession>
<keyword evidence="3" id="KW-0238">DNA-binding</keyword>
<dbReference type="EMBL" id="AHTH01000049">
    <property type="protein sequence ID" value="EHR39693.1"/>
    <property type="molecule type" value="Genomic_DNA"/>
</dbReference>
<comment type="caution">
    <text evidence="6">The sequence shown here is derived from an EMBL/GenBank/DDBJ whole genome shotgun (WGS) entry which is preliminary data.</text>
</comment>
<gene>
    <name evidence="6" type="ORF">AJE_15309</name>
</gene>
<evidence type="ECO:0000256" key="1">
    <source>
        <dbReference type="ARBA" id="ARBA00009437"/>
    </source>
</evidence>
<dbReference type="PROSITE" id="PS50931">
    <property type="entry name" value="HTH_LYSR"/>
    <property type="match status" value="1"/>
</dbReference>
<dbReference type="Proteomes" id="UP000012046">
    <property type="component" value="Unassembled WGS sequence"/>
</dbReference>
<evidence type="ECO:0000256" key="4">
    <source>
        <dbReference type="ARBA" id="ARBA00023163"/>
    </source>
</evidence>
<dbReference type="InterPro" id="IPR005119">
    <property type="entry name" value="LysR_subst-bd"/>
</dbReference>
<protein>
    <submittedName>
        <fullName evidence="6">LysR family transcriptional regulator</fullName>
    </submittedName>
</protein>
<comment type="similarity">
    <text evidence="1">Belongs to the LysR transcriptional regulatory family.</text>
</comment>
<dbReference type="RefSeq" id="WP_008951608.1">
    <property type="nucleotide sequence ID" value="NZ_AHTH01000049.1"/>
</dbReference>
<dbReference type="STRING" id="1129374.AJE_15309"/>
<evidence type="ECO:0000256" key="2">
    <source>
        <dbReference type="ARBA" id="ARBA00023015"/>
    </source>
</evidence>
<proteinExistence type="inferred from homology"/>
<dbReference type="PATRIC" id="fig|1129374.4.peg.3030"/>
<dbReference type="PANTHER" id="PTHR30126">
    <property type="entry name" value="HTH-TYPE TRANSCRIPTIONAL REGULATOR"/>
    <property type="match status" value="1"/>
</dbReference>
<keyword evidence="7" id="KW-1185">Reference proteome</keyword>
<dbReference type="Gene3D" id="1.10.10.10">
    <property type="entry name" value="Winged helix-like DNA-binding domain superfamily/Winged helix DNA-binding domain"/>
    <property type="match status" value="1"/>
</dbReference>
<dbReference type="InterPro" id="IPR036390">
    <property type="entry name" value="WH_DNA-bd_sf"/>
</dbReference>
<keyword evidence="4" id="KW-0804">Transcription</keyword>
<dbReference type="PRINTS" id="PR00039">
    <property type="entry name" value="HTHLYSR"/>
</dbReference>
<keyword evidence="2" id="KW-0805">Transcription regulation</keyword>
<reference evidence="6 7" key="1">
    <citation type="journal article" date="2012" name="J. Bacteriol.">
        <title>Genome Sequence of Extracellular-Protease-Producing Alishewanella jeotgali Isolated from Traditional Korean Fermented Seafood.</title>
        <authorList>
            <person name="Jung J."/>
            <person name="Chun J."/>
            <person name="Park W."/>
        </authorList>
    </citation>
    <scope>NUCLEOTIDE SEQUENCE [LARGE SCALE GENOMIC DNA]</scope>
    <source>
        <strain evidence="6 7">KCTC 22429</strain>
    </source>
</reference>
<dbReference type="GO" id="GO:0000976">
    <property type="term" value="F:transcription cis-regulatory region binding"/>
    <property type="evidence" value="ECO:0007669"/>
    <property type="project" value="TreeGrafter"/>
</dbReference>
<evidence type="ECO:0000259" key="5">
    <source>
        <dbReference type="PROSITE" id="PS50931"/>
    </source>
</evidence>
<dbReference type="Pfam" id="PF03466">
    <property type="entry name" value="LysR_substrate"/>
    <property type="match status" value="1"/>
</dbReference>
<dbReference type="SUPFAM" id="SSF53850">
    <property type="entry name" value="Periplasmic binding protein-like II"/>
    <property type="match status" value="1"/>
</dbReference>
<dbReference type="AlphaFoldDB" id="H3ZI51"/>
<evidence type="ECO:0000313" key="6">
    <source>
        <dbReference type="EMBL" id="EHR39693.1"/>
    </source>
</evidence>
<dbReference type="InterPro" id="IPR000847">
    <property type="entry name" value="LysR_HTH_N"/>
</dbReference>
<dbReference type="SUPFAM" id="SSF46785">
    <property type="entry name" value="Winged helix' DNA-binding domain"/>
    <property type="match status" value="1"/>
</dbReference>
<dbReference type="Gene3D" id="3.40.190.10">
    <property type="entry name" value="Periplasmic binding protein-like II"/>
    <property type="match status" value="1"/>
</dbReference>
<dbReference type="PANTHER" id="PTHR30126:SF25">
    <property type="entry name" value="HTH-TYPE TRANSCRIPTIONAL REGULATOR METR"/>
    <property type="match status" value="1"/>
</dbReference>